<evidence type="ECO:0000313" key="2">
    <source>
        <dbReference type="EMBL" id="KAJ1361743.1"/>
    </source>
</evidence>
<sequence length="137" mass="14943">MNMESQQTDLFIISLLATISTVLGCGVMTAGQVSTRNFTVTGFTFPVAMVYSTATEVQARVPGIATSEAGAQGFVSRLVMQTVFDTLERQGRSAFLPDGVISGILDQLIVRINYEAMKYHKHHHGELVERDVAKCSE</sequence>
<accession>A0AAD5MTN5</accession>
<evidence type="ECO:0000256" key="1">
    <source>
        <dbReference type="SAM" id="SignalP"/>
    </source>
</evidence>
<keyword evidence="3" id="KW-1185">Reference proteome</keyword>
<protein>
    <submittedName>
        <fullName evidence="2">Uncharacterized protein</fullName>
    </submittedName>
</protein>
<feature type="chain" id="PRO_5042138782" evidence="1">
    <location>
        <begin position="25"/>
        <end position="137"/>
    </location>
</feature>
<reference evidence="2" key="1">
    <citation type="submission" date="2021-06" db="EMBL/GenBank/DDBJ databases">
        <title>Parelaphostrongylus tenuis whole genome reference sequence.</title>
        <authorList>
            <person name="Garwood T.J."/>
            <person name="Larsen P.A."/>
            <person name="Fountain-Jones N.M."/>
            <person name="Garbe J.R."/>
            <person name="Macchietto M.G."/>
            <person name="Kania S.A."/>
            <person name="Gerhold R.W."/>
            <person name="Richards J.E."/>
            <person name="Wolf T.M."/>
        </authorList>
    </citation>
    <scope>NUCLEOTIDE SEQUENCE</scope>
    <source>
        <strain evidence="2">MNPRO001-30</strain>
        <tissue evidence="2">Meninges</tissue>
    </source>
</reference>
<evidence type="ECO:0000313" key="3">
    <source>
        <dbReference type="Proteomes" id="UP001196413"/>
    </source>
</evidence>
<gene>
    <name evidence="2" type="ORF">KIN20_021076</name>
</gene>
<proteinExistence type="predicted"/>
<dbReference type="Proteomes" id="UP001196413">
    <property type="component" value="Unassembled WGS sequence"/>
</dbReference>
<organism evidence="2 3">
    <name type="scientific">Parelaphostrongylus tenuis</name>
    <name type="common">Meningeal worm</name>
    <dbReference type="NCBI Taxonomy" id="148309"/>
    <lineage>
        <taxon>Eukaryota</taxon>
        <taxon>Metazoa</taxon>
        <taxon>Ecdysozoa</taxon>
        <taxon>Nematoda</taxon>
        <taxon>Chromadorea</taxon>
        <taxon>Rhabditida</taxon>
        <taxon>Rhabditina</taxon>
        <taxon>Rhabditomorpha</taxon>
        <taxon>Strongyloidea</taxon>
        <taxon>Metastrongylidae</taxon>
        <taxon>Parelaphostrongylus</taxon>
    </lineage>
</organism>
<feature type="signal peptide" evidence="1">
    <location>
        <begin position="1"/>
        <end position="24"/>
    </location>
</feature>
<dbReference type="AlphaFoldDB" id="A0AAD5MTN5"/>
<keyword evidence="1" id="KW-0732">Signal</keyword>
<comment type="caution">
    <text evidence="2">The sequence shown here is derived from an EMBL/GenBank/DDBJ whole genome shotgun (WGS) entry which is preliminary data.</text>
</comment>
<name>A0AAD5MTN5_PARTN</name>
<dbReference type="EMBL" id="JAHQIW010004261">
    <property type="protein sequence ID" value="KAJ1361743.1"/>
    <property type="molecule type" value="Genomic_DNA"/>
</dbReference>